<evidence type="ECO:0000313" key="3">
    <source>
        <dbReference type="Proteomes" id="UP000682202"/>
    </source>
</evidence>
<name>A0A975K2U5_9MYCO</name>
<dbReference type="RefSeq" id="WP_211697056.1">
    <property type="nucleotide sequence ID" value="NZ_CP046600.1"/>
</dbReference>
<accession>A0A975K2U5</accession>
<sequence length="514" mass="53043">MELRHISVPHLIAEAGGDPWAVNRSLQAGRPAQIADLAQAFHDAGRCTTESGEAFAEARRRFEAAWNRENGEHPINDSAEVRRATHSLGVQAAQLPKIGTDLEDIAAALAEAQRDGGVLISVLETQLHDIDSQLGEALRLEQSGELTAAERAVIDGYITELENQAISDTKSALGQLESVRGGYSDYLQQSLASLRVEDGYDPTSIEGLDGDGLTPHGERDETAVRAYDAAQRAKDEALVNSPGGMTPEKADAAARLRDYAVATDPAADADARRLASERLDDFAMAHFTGPLPVDPLLGTDARSRAQMRLDWQRKLEKGFAGQPPMAPDQVTQLLDNSEQQARVLVTQQAAKVLEREGLSASAASQVISSMSQGIPLSEIARYDAGLVGAGGAGIQASAGAVSTGAHNLPGSIGVLSAEDAEVVKRLGKRLGIAGSLADMALAGVEITQGAPAGETAGKAVGGFLGGMGLGWAGGALGGMALGPGGAFVGGVLGATLGGFGLGEFGGAVGSQLDH</sequence>
<dbReference type="InterPro" id="IPR054469">
    <property type="entry name" value="Pred_hydrolase_N"/>
</dbReference>
<reference evidence="2" key="1">
    <citation type="submission" date="2019-12" db="EMBL/GenBank/DDBJ databases">
        <title>Mycobacterium spongiae sp. nov.</title>
        <authorList>
            <person name="Stinear T."/>
        </authorList>
    </citation>
    <scope>NUCLEOTIDE SEQUENCE</scope>
    <source>
        <strain evidence="2">FSD4b-SM</strain>
    </source>
</reference>
<protein>
    <recommendedName>
        <fullName evidence="1">Predicted hydrolase N-terminal domain-containing protein</fullName>
    </recommendedName>
</protein>
<evidence type="ECO:0000259" key="1">
    <source>
        <dbReference type="Pfam" id="PF22905"/>
    </source>
</evidence>
<dbReference type="Proteomes" id="UP000682202">
    <property type="component" value="Chromosome"/>
</dbReference>
<dbReference type="KEGG" id="mspg:F6B93_22450"/>
<evidence type="ECO:0000313" key="2">
    <source>
        <dbReference type="EMBL" id="QUR69469.1"/>
    </source>
</evidence>
<organism evidence="2 3">
    <name type="scientific">Mycobacterium spongiae</name>
    <dbReference type="NCBI Taxonomy" id="886343"/>
    <lineage>
        <taxon>Bacteria</taxon>
        <taxon>Bacillati</taxon>
        <taxon>Actinomycetota</taxon>
        <taxon>Actinomycetes</taxon>
        <taxon>Mycobacteriales</taxon>
        <taxon>Mycobacteriaceae</taxon>
        <taxon>Mycobacterium</taxon>
    </lineage>
</organism>
<dbReference type="EMBL" id="CP046600">
    <property type="protein sequence ID" value="QUR69469.1"/>
    <property type="molecule type" value="Genomic_DNA"/>
</dbReference>
<gene>
    <name evidence="2" type="ORF">F6B93_22450</name>
</gene>
<keyword evidence="3" id="KW-1185">Reference proteome</keyword>
<dbReference type="Pfam" id="PF22905">
    <property type="entry name" value="Hydro_N_hd"/>
    <property type="match status" value="1"/>
</dbReference>
<feature type="domain" description="Predicted hydrolase N-terminal" evidence="1">
    <location>
        <begin position="1"/>
        <end position="195"/>
    </location>
</feature>
<proteinExistence type="predicted"/>
<dbReference type="AlphaFoldDB" id="A0A975K2U5"/>